<dbReference type="InterPro" id="IPR002549">
    <property type="entry name" value="AI-2E-like"/>
</dbReference>
<dbReference type="GO" id="GO:0016020">
    <property type="term" value="C:membrane"/>
    <property type="evidence" value="ECO:0007669"/>
    <property type="project" value="UniProtKB-SubCell"/>
</dbReference>
<keyword evidence="4 7" id="KW-1133">Transmembrane helix</keyword>
<feature type="transmembrane region" description="Helical" evidence="7">
    <location>
        <begin position="235"/>
        <end position="257"/>
    </location>
</feature>
<dbReference type="RefSeq" id="WP_067378008.1">
    <property type="nucleotide sequence ID" value="NZ_CP015839.1"/>
</dbReference>
<evidence type="ECO:0000256" key="7">
    <source>
        <dbReference type="SAM" id="Phobius"/>
    </source>
</evidence>
<comment type="similarity">
    <text evidence="2">Belongs to the autoinducer-2 exporter (AI-2E) (TC 2.A.86) family.</text>
</comment>
<proteinExistence type="inferred from homology"/>
<accession>A0A1A9EVB2</accession>
<evidence type="ECO:0000313" key="9">
    <source>
        <dbReference type="Proteomes" id="UP000078070"/>
    </source>
</evidence>
<evidence type="ECO:0000256" key="5">
    <source>
        <dbReference type="ARBA" id="ARBA00023136"/>
    </source>
</evidence>
<reference evidence="9" key="1">
    <citation type="submission" date="2016-05" db="EMBL/GenBank/DDBJ databases">
        <authorList>
            <person name="Baek K."/>
            <person name="Yang S.-J."/>
        </authorList>
    </citation>
    <scope>NUCLEOTIDE SEQUENCE [LARGE SCALE GENOMIC DNA]</scope>
    <source>
        <strain evidence="9">ST58-10</strain>
    </source>
</reference>
<dbReference type="Pfam" id="PF01594">
    <property type="entry name" value="AI-2E_transport"/>
    <property type="match status" value="1"/>
</dbReference>
<evidence type="ECO:0000256" key="2">
    <source>
        <dbReference type="ARBA" id="ARBA00009773"/>
    </source>
</evidence>
<feature type="transmembrane region" description="Helical" evidence="7">
    <location>
        <begin position="183"/>
        <end position="205"/>
    </location>
</feature>
<reference evidence="8 9" key="2">
    <citation type="journal article" date="2018" name="Int. J. Syst. Evol. Microbiol.">
        <title>Marinobacterium aestuarii sp. nov., a benzene-degrading marine bacterium isolated from estuary sediment.</title>
        <authorList>
            <person name="Bae S.S."/>
            <person name="Jung J."/>
            <person name="Chung D."/>
            <person name="Baek K."/>
        </authorList>
    </citation>
    <scope>NUCLEOTIDE SEQUENCE [LARGE SCALE GENOMIC DNA]</scope>
    <source>
        <strain evidence="8 9">ST58-10</strain>
    </source>
</reference>
<evidence type="ECO:0000256" key="3">
    <source>
        <dbReference type="ARBA" id="ARBA00022692"/>
    </source>
</evidence>
<evidence type="ECO:0000313" key="8">
    <source>
        <dbReference type="EMBL" id="ANG61571.1"/>
    </source>
</evidence>
<comment type="subcellular location">
    <subcellularLocation>
        <location evidence="1">Membrane</location>
        <topology evidence="1">Multi-pass membrane protein</topology>
    </subcellularLocation>
</comment>
<protein>
    <recommendedName>
        <fullName evidence="10">AI-2E family transporter</fullName>
    </recommendedName>
</protein>
<dbReference type="PANTHER" id="PTHR21716:SF16">
    <property type="entry name" value="BLL1467 PROTEIN"/>
    <property type="match status" value="1"/>
</dbReference>
<feature type="region of interest" description="Disordered" evidence="6">
    <location>
        <begin position="1"/>
        <end position="31"/>
    </location>
</feature>
<feature type="transmembrane region" description="Helical" evidence="7">
    <location>
        <begin position="339"/>
        <end position="364"/>
    </location>
</feature>
<dbReference type="EMBL" id="CP015839">
    <property type="protein sequence ID" value="ANG61571.1"/>
    <property type="molecule type" value="Genomic_DNA"/>
</dbReference>
<evidence type="ECO:0000256" key="1">
    <source>
        <dbReference type="ARBA" id="ARBA00004141"/>
    </source>
</evidence>
<feature type="transmembrane region" description="Helical" evidence="7">
    <location>
        <begin position="68"/>
        <end position="86"/>
    </location>
</feature>
<name>A0A1A9EVB2_9GAMM</name>
<evidence type="ECO:0008006" key="10">
    <source>
        <dbReference type="Google" id="ProtNLM"/>
    </source>
</evidence>
<evidence type="ECO:0000256" key="6">
    <source>
        <dbReference type="SAM" id="MobiDB-lite"/>
    </source>
</evidence>
<organism evidence="8 9">
    <name type="scientific">Marinobacterium aestuarii</name>
    <dbReference type="NCBI Taxonomy" id="1821621"/>
    <lineage>
        <taxon>Bacteria</taxon>
        <taxon>Pseudomonadati</taxon>
        <taxon>Pseudomonadota</taxon>
        <taxon>Gammaproteobacteria</taxon>
        <taxon>Oceanospirillales</taxon>
        <taxon>Oceanospirillaceae</taxon>
        <taxon>Marinobacterium</taxon>
    </lineage>
</organism>
<dbReference type="KEGG" id="mars:A8C75_03155"/>
<feature type="transmembrane region" description="Helical" evidence="7">
    <location>
        <begin position="298"/>
        <end position="319"/>
    </location>
</feature>
<feature type="transmembrane region" description="Helical" evidence="7">
    <location>
        <begin position="93"/>
        <end position="111"/>
    </location>
</feature>
<keyword evidence="9" id="KW-1185">Reference proteome</keyword>
<dbReference type="AlphaFoldDB" id="A0A1A9EVB2"/>
<dbReference type="STRING" id="1821621.A8C75_03155"/>
<evidence type="ECO:0000256" key="4">
    <source>
        <dbReference type="ARBA" id="ARBA00022989"/>
    </source>
</evidence>
<dbReference type="Proteomes" id="UP000078070">
    <property type="component" value="Chromosome"/>
</dbReference>
<feature type="transmembrane region" description="Helical" evidence="7">
    <location>
        <begin position="263"/>
        <end position="286"/>
    </location>
</feature>
<gene>
    <name evidence="8" type="ORF">A8C75_03155</name>
</gene>
<dbReference type="GO" id="GO:0055085">
    <property type="term" value="P:transmembrane transport"/>
    <property type="evidence" value="ECO:0007669"/>
    <property type="project" value="TreeGrafter"/>
</dbReference>
<keyword evidence="3 7" id="KW-0812">Transmembrane</keyword>
<dbReference type="PANTHER" id="PTHR21716">
    <property type="entry name" value="TRANSMEMBRANE PROTEIN"/>
    <property type="match status" value="1"/>
</dbReference>
<feature type="transmembrane region" description="Helical" evidence="7">
    <location>
        <begin position="45"/>
        <end position="62"/>
    </location>
</feature>
<sequence length="380" mass="41205">MTASKKPLPDPATAGDTNGNNRHSDPAIPARAQDNTGWSRIETRLLIALTLLAVVYTLALAQLLLVPIALAFLLSLVLAPVMRWLVRLRIPRPLSAAVIVLLLLSGLNYGVSQSIDPVSAWFERAPTLLKQLERKINPIKKTVEDMGKAADQVDRIASVNPAQTVEVKGISLSEMMYSNARGLATGAVTTTLLLYFILSWGPLMLKRISHLPNREGRRDHFIELSVILEAEISKYLSCITLVNFGLGCVVAAALYLFGMPNPLLWGAVAGLLNFIPYLGGLVTALLLGATALLTFDGLALPAMVVAAFTLLTIIEGQIVTPLVLGHRLSLNPLMVFLSVLFWFWLWGVAGALMAVPMLITLKLVGDRVEALRPIAVITQR</sequence>
<keyword evidence="5 7" id="KW-0472">Membrane</keyword>
<dbReference type="OrthoDB" id="9799225at2"/>